<protein>
    <submittedName>
        <fullName evidence="3">Protein N-acetyltransferase, RimJ/RimL family</fullName>
    </submittedName>
    <submittedName>
        <fullName evidence="2">TlmB</fullName>
    </submittedName>
</protein>
<reference evidence="2" key="1">
    <citation type="journal article" date="2007" name="Mol. Biosyst.">
        <title>The tallysomycin biosynthetic gene cluster from Streptoalloteichus hindustanus E465-94 ATCC 31158 unveiling new insights into the biosynthesis of the bleomycin family of antitumor antibiotics.</title>
        <authorList>
            <person name="Tao M."/>
            <person name="Wang L."/>
            <person name="Wendt-Pienkowski E."/>
            <person name="George N.P."/>
            <person name="Galm U."/>
            <person name="Zhang G."/>
            <person name="Coughlin J.M."/>
            <person name="Shen B."/>
        </authorList>
    </citation>
    <scope>NUCLEOTIDE SEQUENCE</scope>
    <source>
        <strain evidence="2">ATCC 31158</strain>
    </source>
</reference>
<dbReference type="SUPFAM" id="SSF55729">
    <property type="entry name" value="Acyl-CoA N-acyltransferases (Nat)"/>
    <property type="match status" value="1"/>
</dbReference>
<dbReference type="SUPFAM" id="SSF54593">
    <property type="entry name" value="Glyoxalase/Bleomycin resistance protein/Dihydroxybiphenyl dioxygenase"/>
    <property type="match status" value="1"/>
</dbReference>
<dbReference type="InterPro" id="IPR051531">
    <property type="entry name" value="N-acetyltransferase"/>
</dbReference>
<evidence type="ECO:0000313" key="2">
    <source>
        <dbReference type="EMBL" id="ABL74962.1"/>
    </source>
</evidence>
<dbReference type="STRING" id="2017.SAMN05444320_105272"/>
<dbReference type="RefSeq" id="WP_063856490.1">
    <property type="nucleotide sequence ID" value="NG_048320.1"/>
</dbReference>
<dbReference type="InterPro" id="IPR016181">
    <property type="entry name" value="Acyl_CoA_acyltransferase"/>
</dbReference>
<dbReference type="GO" id="GO:0016747">
    <property type="term" value="F:acyltransferase activity, transferring groups other than amino-acyl groups"/>
    <property type="evidence" value="ECO:0007669"/>
    <property type="project" value="InterPro"/>
</dbReference>
<dbReference type="PROSITE" id="PS51186">
    <property type="entry name" value="GNAT"/>
    <property type="match status" value="1"/>
</dbReference>
<dbReference type="Pfam" id="PF18029">
    <property type="entry name" value="Glyoxalase_6"/>
    <property type="match status" value="1"/>
</dbReference>
<dbReference type="NCBIfam" id="NF000485">
    <property type="entry name" value="TlmB"/>
    <property type="match status" value="1"/>
</dbReference>
<dbReference type="AlphaFoldDB" id="A4KUD4"/>
<dbReference type="PANTHER" id="PTHR43792:SF1">
    <property type="entry name" value="N-ACETYLTRANSFERASE DOMAIN-CONTAINING PROTEIN"/>
    <property type="match status" value="1"/>
</dbReference>
<dbReference type="EMBL" id="FQVN01000005">
    <property type="protein sequence ID" value="SHF86459.1"/>
    <property type="molecule type" value="Genomic_DNA"/>
</dbReference>
<dbReference type="Proteomes" id="UP000184501">
    <property type="component" value="Unassembled WGS sequence"/>
</dbReference>
<dbReference type="EMBL" id="EF032505">
    <property type="protein sequence ID" value="ABL74962.1"/>
    <property type="molecule type" value="Genomic_DNA"/>
</dbReference>
<dbReference type="Pfam" id="PF13302">
    <property type="entry name" value="Acetyltransf_3"/>
    <property type="match status" value="1"/>
</dbReference>
<keyword evidence="3" id="KW-0808">Transferase</keyword>
<dbReference type="CDD" id="cd16354">
    <property type="entry name" value="BAT"/>
    <property type="match status" value="1"/>
</dbReference>
<evidence type="ECO:0000313" key="3">
    <source>
        <dbReference type="EMBL" id="SHF86459.1"/>
    </source>
</evidence>
<dbReference type="SMR" id="A4KUD4"/>
<dbReference type="PANTHER" id="PTHR43792">
    <property type="entry name" value="GNAT FAMILY, PUTATIVE (AFU_ORTHOLOGUE AFUA_3G00765)-RELATED-RELATED"/>
    <property type="match status" value="1"/>
</dbReference>
<dbReference type="InterPro" id="IPR000182">
    <property type="entry name" value="GNAT_dom"/>
</dbReference>
<dbReference type="InterPro" id="IPR029068">
    <property type="entry name" value="Glyas_Bleomycin-R_OHBP_Dase"/>
</dbReference>
<evidence type="ECO:0000313" key="4">
    <source>
        <dbReference type="Proteomes" id="UP000184501"/>
    </source>
</evidence>
<dbReference type="Gene3D" id="3.10.180.10">
    <property type="entry name" value="2,3-Dihydroxybiphenyl 1,2-Dioxygenase, domain 1"/>
    <property type="match status" value="1"/>
</dbReference>
<organism evidence="2">
    <name type="scientific">Streptoalloteichus hindustanus</name>
    <dbReference type="NCBI Taxonomy" id="2017"/>
    <lineage>
        <taxon>Bacteria</taxon>
        <taxon>Bacillati</taxon>
        <taxon>Actinomycetota</taxon>
        <taxon>Actinomycetes</taxon>
        <taxon>Pseudonocardiales</taxon>
        <taxon>Pseudonocardiaceae</taxon>
        <taxon>Streptoalloteichus</taxon>
    </lineage>
</organism>
<accession>A4KUD4</accession>
<feature type="domain" description="N-acetyltransferase" evidence="1">
    <location>
        <begin position="8"/>
        <end position="168"/>
    </location>
</feature>
<evidence type="ECO:0000259" key="1">
    <source>
        <dbReference type="PROSITE" id="PS51186"/>
    </source>
</evidence>
<dbReference type="OrthoDB" id="3681341at2"/>
<proteinExistence type="predicted"/>
<sequence>MELRTPRLRLIPLDPDRDASGLHAAFGDPEVMRWWNHVVCADVAETRERLRESVDRDGAHLWVIRRGEACEPAGMVGLLGEVDVPGLTWLLCKDAWGRGLATEAAGAVVEHALGPLDLPRVEAWVEATNERSLAVARRVGLTERGRLAQRYPHRERPHEMVVLGRARDHEPTPMLNAEVALPVRDVAATLTLLREALGGRTLFSVGDPPEVAGVSFGPWSVGPRLQLVSTRRWRIARVTLYLDVGVELEALHDRAVDAGADVVQRPTEQPWGMRECVVQLPEGHHIVLTAPA</sequence>
<dbReference type="InterPro" id="IPR041581">
    <property type="entry name" value="Glyoxalase_6"/>
</dbReference>
<dbReference type="Gene3D" id="3.40.630.30">
    <property type="match status" value="1"/>
</dbReference>
<name>A4KUD4_STRHI</name>
<keyword evidence="4" id="KW-1185">Reference proteome</keyword>
<reference evidence="3 4" key="2">
    <citation type="submission" date="2016-11" db="EMBL/GenBank/DDBJ databases">
        <authorList>
            <person name="Jaros S."/>
            <person name="Januszkiewicz K."/>
            <person name="Wedrychowicz H."/>
        </authorList>
    </citation>
    <scope>NUCLEOTIDE SEQUENCE [LARGE SCALE GENOMIC DNA]</scope>
    <source>
        <strain evidence="3 4">DSM 44523</strain>
    </source>
</reference>
<gene>
    <name evidence="2" type="primary">tlmB</name>
    <name evidence="3" type="ORF">SAMN05444320_105272</name>
</gene>